<keyword evidence="3" id="KW-0969">Cilium</keyword>
<sequence>MSGMMLPIQPAVQSNGNNGSLNSRRTGFNNETPFKNILQSSLNGGRAGIMDYPSNSQAEGSASIVAAPENMLLLFTQLAEVVLQLSDESSYLDEELLSSDWVQQMLEALPDEAGEKIRALFQGNLSLEELLNQFQTDPSCLLAFMIAAGYYEQQHGERGEGLHNILPIIDKAFQHFSIPETAGVKSWQELAEKLIVQPADSLVKGTNENRQVTARDWISKLTERQGEKVLQAAAQSVVQQKDTNSSGTNVHFGNQYMSRLQQLMLHNGDKQGDKVTEQQVLRQFEQALGRSQFQQLGNGLQQLTLKLHPQSLGRVDITVQQVNGVLVAKLMTTTSLAKEMIEGHLQQLRHAFHGQQIQVDRIEVTQQQQAQQQQLRDQHSDGQQPDGKQHADEEQNDEDVNEEELFSAFLAETINTEA</sequence>
<dbReference type="InterPro" id="IPR038610">
    <property type="entry name" value="FliK-like_C_sf"/>
</dbReference>
<feature type="domain" description="Flagellar hook-length control protein-like C-terminal" evidence="2">
    <location>
        <begin position="291"/>
        <end position="373"/>
    </location>
</feature>
<keyword evidence="4" id="KW-1185">Reference proteome</keyword>
<dbReference type="EMBL" id="FNPI01000003">
    <property type="protein sequence ID" value="SDY72010.1"/>
    <property type="molecule type" value="Genomic_DNA"/>
</dbReference>
<evidence type="ECO:0000256" key="1">
    <source>
        <dbReference type="SAM" id="MobiDB-lite"/>
    </source>
</evidence>
<dbReference type="AlphaFoldDB" id="A0A1H3M5K7"/>
<feature type="compositionally biased region" description="Acidic residues" evidence="1">
    <location>
        <begin position="394"/>
        <end position="404"/>
    </location>
</feature>
<gene>
    <name evidence="3" type="ORF">SAMN05421736_103125</name>
</gene>
<organism evidence="3 4">
    <name type="scientific">Evansella caseinilytica</name>
    <dbReference type="NCBI Taxonomy" id="1503961"/>
    <lineage>
        <taxon>Bacteria</taxon>
        <taxon>Bacillati</taxon>
        <taxon>Bacillota</taxon>
        <taxon>Bacilli</taxon>
        <taxon>Bacillales</taxon>
        <taxon>Bacillaceae</taxon>
        <taxon>Evansella</taxon>
    </lineage>
</organism>
<reference evidence="4" key="1">
    <citation type="submission" date="2016-10" db="EMBL/GenBank/DDBJ databases">
        <authorList>
            <person name="Varghese N."/>
            <person name="Submissions S."/>
        </authorList>
    </citation>
    <scope>NUCLEOTIDE SEQUENCE [LARGE SCALE GENOMIC DNA]</scope>
    <source>
        <strain evidence="4">SP</strain>
    </source>
</reference>
<feature type="region of interest" description="Disordered" evidence="1">
    <location>
        <begin position="1"/>
        <end position="21"/>
    </location>
</feature>
<proteinExistence type="predicted"/>
<feature type="region of interest" description="Disordered" evidence="1">
    <location>
        <begin position="368"/>
        <end position="404"/>
    </location>
</feature>
<keyword evidence="3" id="KW-0966">Cell projection</keyword>
<evidence type="ECO:0000313" key="3">
    <source>
        <dbReference type="EMBL" id="SDY72010.1"/>
    </source>
</evidence>
<evidence type="ECO:0000259" key="2">
    <source>
        <dbReference type="Pfam" id="PF02120"/>
    </source>
</evidence>
<protein>
    <submittedName>
        <fullName evidence="3">Flagellar hook-length control protein FliK</fullName>
    </submittedName>
</protein>
<accession>A0A1H3M5K7</accession>
<dbReference type="Proteomes" id="UP000198935">
    <property type="component" value="Unassembled WGS sequence"/>
</dbReference>
<keyword evidence="3" id="KW-0282">Flagellum</keyword>
<dbReference type="OrthoDB" id="2112988at2"/>
<dbReference type="STRING" id="1503961.SAMN05421736_103125"/>
<name>A0A1H3M5K7_9BACI</name>
<evidence type="ECO:0000313" key="4">
    <source>
        <dbReference type="Proteomes" id="UP000198935"/>
    </source>
</evidence>
<dbReference type="Gene3D" id="3.30.750.140">
    <property type="match status" value="1"/>
</dbReference>
<dbReference type="InterPro" id="IPR021136">
    <property type="entry name" value="Flagellar_hook_control-like_C"/>
</dbReference>
<dbReference type="Pfam" id="PF02120">
    <property type="entry name" value="Flg_hook"/>
    <property type="match status" value="1"/>
</dbReference>
<dbReference type="CDD" id="cd17470">
    <property type="entry name" value="T3SS_Flik_C"/>
    <property type="match status" value="1"/>
</dbReference>